<evidence type="ECO:0000313" key="2">
    <source>
        <dbReference type="Proteomes" id="UP001139648"/>
    </source>
</evidence>
<sequence>MSTREVVRGYHDARYRGDVAAAVARVSAESFSFRSPFVTSADPAGHLAGLEGFLRVVAEVELISELYGESEATLVYDVHTATPAGVQRTAEHFRLRDGKICTIMLIFDAAPWQPMAAAIR</sequence>
<name>A0A9X2GU55_9ACTN</name>
<protein>
    <recommendedName>
        <fullName evidence="3">Nuclear transport factor 2 family protein</fullName>
    </recommendedName>
</protein>
<organism evidence="1 2">
    <name type="scientific">Nonomuraea thailandensis</name>
    <dbReference type="NCBI Taxonomy" id="1188745"/>
    <lineage>
        <taxon>Bacteria</taxon>
        <taxon>Bacillati</taxon>
        <taxon>Actinomycetota</taxon>
        <taxon>Actinomycetes</taxon>
        <taxon>Streptosporangiales</taxon>
        <taxon>Streptosporangiaceae</taxon>
        <taxon>Nonomuraea</taxon>
    </lineage>
</organism>
<evidence type="ECO:0000313" key="1">
    <source>
        <dbReference type="EMBL" id="MCP2365181.1"/>
    </source>
</evidence>
<comment type="caution">
    <text evidence="1">The sequence shown here is derived from an EMBL/GenBank/DDBJ whole genome shotgun (WGS) entry which is preliminary data.</text>
</comment>
<keyword evidence="2" id="KW-1185">Reference proteome</keyword>
<gene>
    <name evidence="1" type="ORF">HD597_012201</name>
</gene>
<reference evidence="1" key="1">
    <citation type="submission" date="2022-06" db="EMBL/GenBank/DDBJ databases">
        <title>Sequencing the genomes of 1000 actinobacteria strains.</title>
        <authorList>
            <person name="Klenk H.-P."/>
        </authorList>
    </citation>
    <scope>NUCLEOTIDE SEQUENCE</scope>
    <source>
        <strain evidence="1">DSM 46694</strain>
    </source>
</reference>
<dbReference type="Proteomes" id="UP001139648">
    <property type="component" value="Unassembled WGS sequence"/>
</dbReference>
<dbReference type="AlphaFoldDB" id="A0A9X2GU55"/>
<dbReference type="Gene3D" id="3.10.450.50">
    <property type="match status" value="1"/>
</dbReference>
<dbReference type="RefSeq" id="WP_253758254.1">
    <property type="nucleotide sequence ID" value="NZ_BAABKA010000005.1"/>
</dbReference>
<dbReference type="EMBL" id="JAMZEB010000002">
    <property type="protein sequence ID" value="MCP2365181.1"/>
    <property type="molecule type" value="Genomic_DNA"/>
</dbReference>
<proteinExistence type="predicted"/>
<accession>A0A9X2GU55</accession>
<dbReference type="SUPFAM" id="SSF54427">
    <property type="entry name" value="NTF2-like"/>
    <property type="match status" value="1"/>
</dbReference>
<evidence type="ECO:0008006" key="3">
    <source>
        <dbReference type="Google" id="ProtNLM"/>
    </source>
</evidence>
<dbReference type="InterPro" id="IPR032710">
    <property type="entry name" value="NTF2-like_dom_sf"/>
</dbReference>